<proteinExistence type="inferred from homology"/>
<feature type="domain" description="Glutaminase EF-hand" evidence="10">
    <location>
        <begin position="24"/>
        <end position="109"/>
    </location>
</feature>
<reference evidence="12" key="2">
    <citation type="submission" date="2023-03" db="EMBL/GenBank/DDBJ databases">
        <authorList>
            <consortium name="Wellcome Sanger Institute Data Sharing"/>
        </authorList>
    </citation>
    <scope>NUCLEOTIDE SEQUENCE [LARGE SCALE GENOMIC DNA]</scope>
</reference>
<dbReference type="Pfam" id="PF17959">
    <property type="entry name" value="EF-hand_14"/>
    <property type="match status" value="1"/>
</dbReference>
<protein>
    <recommendedName>
        <fullName evidence="3">glutaminase</fullName>
        <ecNumber evidence="3">3.5.1.2</ecNumber>
    </recommendedName>
</protein>
<dbReference type="FunFam" id="1.25.40.20:FF:000019">
    <property type="entry name" value="Glutaminase liver isoform, mitochondrial"/>
    <property type="match status" value="1"/>
</dbReference>
<dbReference type="Gene3D" id="3.40.710.10">
    <property type="entry name" value="DD-peptidase/beta-lactamase superfamily"/>
    <property type="match status" value="1"/>
</dbReference>
<dbReference type="Gene3D" id="1.25.40.20">
    <property type="entry name" value="Ankyrin repeat-containing domain"/>
    <property type="match status" value="1"/>
</dbReference>
<accession>A0AAX7UKE6</accession>
<keyword evidence="6 8" id="KW-0040">ANK repeat</keyword>
<dbReference type="Pfam" id="PF04960">
    <property type="entry name" value="Glutaminase"/>
    <property type="match status" value="1"/>
</dbReference>
<dbReference type="FunFam" id="3.40.710.10:FF:000005">
    <property type="entry name" value="Glutaminase"/>
    <property type="match status" value="1"/>
</dbReference>
<sequence length="511" mass="57032">FSSFQECALHFTRNMHSKPSGSGVENMLFYTITEGKEQVPISYFTAALKKNGLHPSDPRLKDCMEKLREAVKESVVTLWLLDREPEPQLCVGGNIVLLIQAFRKKFIIPEFDLFVQKINEIYEKVQKQSDGKVADYIPQLAKFSPELWGVSLCTVDGQRHSVGHTKQPFCLQSCVKPLQYAIAVHESETEKVHRYVGMEPSGLKFNVLSLDDEDKPHNPMVNAGAILISSLIKFVKKMAGQEYVGFSNATFQSEKETGDRNFAIGYYMKEKKCFPLGADMIDALDFYFQLCSIEVTCESGSIMAATLANGGICPITGERVLSTEAVRNTLSLMHSCGMYDFSGQMAFHVGLPAKSGVSGAILLVIPNVMGVMCWSPPLDRVGNSVRGIHFCQNKSVFNLLFAAYSGDVSALRRFALSSMDMDLKDYDFRTALHVAAAEGHMDVVKFLTETCKVDPFVEDRWGNLPVDDAMQFGHDELVTVLKDYQQECKQQEKKQSEAVHPQKLDTIDGMV</sequence>
<evidence type="ECO:0000256" key="5">
    <source>
        <dbReference type="ARBA" id="ARBA00022801"/>
    </source>
</evidence>
<dbReference type="PANTHER" id="PTHR12544">
    <property type="entry name" value="GLUTAMINASE"/>
    <property type="match status" value="1"/>
</dbReference>
<comment type="subunit">
    <text evidence="2">Homotetramer.</text>
</comment>
<dbReference type="GO" id="GO:0004359">
    <property type="term" value="F:glutaminase activity"/>
    <property type="evidence" value="ECO:0007669"/>
    <property type="project" value="UniProtKB-EC"/>
</dbReference>
<dbReference type="PANTHER" id="PTHR12544:SF33">
    <property type="entry name" value="GLUTAMINASE LIVER ISOFORM, MITOCHONDRIAL"/>
    <property type="match status" value="1"/>
</dbReference>
<dbReference type="Pfam" id="PF12796">
    <property type="entry name" value="Ank_2"/>
    <property type="match status" value="1"/>
</dbReference>
<evidence type="ECO:0000259" key="10">
    <source>
        <dbReference type="Pfam" id="PF17959"/>
    </source>
</evidence>
<dbReference type="GO" id="GO:0006543">
    <property type="term" value="P:L-glutamine catabolic process"/>
    <property type="evidence" value="ECO:0007669"/>
    <property type="project" value="TreeGrafter"/>
</dbReference>
<evidence type="ECO:0000256" key="7">
    <source>
        <dbReference type="ARBA" id="ARBA00049534"/>
    </source>
</evidence>
<keyword evidence="12" id="KW-1185">Reference proteome</keyword>
<dbReference type="NCBIfam" id="TIGR03814">
    <property type="entry name" value="Gln_ase"/>
    <property type="match status" value="1"/>
</dbReference>
<dbReference type="InterPro" id="IPR002110">
    <property type="entry name" value="Ankyrin_rpt"/>
</dbReference>
<dbReference type="Proteomes" id="UP000265100">
    <property type="component" value="Chromosome 5"/>
</dbReference>
<dbReference type="SMART" id="SM00248">
    <property type="entry name" value="ANK"/>
    <property type="match status" value="2"/>
</dbReference>
<dbReference type="SUPFAM" id="SSF48403">
    <property type="entry name" value="Ankyrin repeat"/>
    <property type="match status" value="1"/>
</dbReference>
<evidence type="ECO:0000256" key="2">
    <source>
        <dbReference type="ARBA" id="ARBA00011881"/>
    </source>
</evidence>
<dbReference type="HAMAP" id="MF_00313">
    <property type="entry name" value="Glutaminase"/>
    <property type="match status" value="1"/>
</dbReference>
<keyword evidence="5" id="KW-0378">Hydrolase</keyword>
<keyword evidence="4" id="KW-0677">Repeat</keyword>
<reference evidence="11 12" key="1">
    <citation type="submission" date="2018-05" db="EMBL/GenBank/DDBJ databases">
        <authorList>
            <person name="Datahose"/>
        </authorList>
    </citation>
    <scope>NUCLEOTIDE SEQUENCE</scope>
</reference>
<evidence type="ECO:0000256" key="6">
    <source>
        <dbReference type="ARBA" id="ARBA00023043"/>
    </source>
</evidence>
<organism evidence="11 12">
    <name type="scientific">Astatotilapia calliptera</name>
    <name type="common">Eastern happy</name>
    <name type="synonym">Chromis callipterus</name>
    <dbReference type="NCBI Taxonomy" id="8154"/>
    <lineage>
        <taxon>Eukaryota</taxon>
        <taxon>Metazoa</taxon>
        <taxon>Chordata</taxon>
        <taxon>Craniata</taxon>
        <taxon>Vertebrata</taxon>
        <taxon>Euteleostomi</taxon>
        <taxon>Actinopterygii</taxon>
        <taxon>Neopterygii</taxon>
        <taxon>Teleostei</taxon>
        <taxon>Neoteleostei</taxon>
        <taxon>Acanthomorphata</taxon>
        <taxon>Ovalentaria</taxon>
        <taxon>Cichlomorphae</taxon>
        <taxon>Cichliformes</taxon>
        <taxon>Cichlidae</taxon>
        <taxon>African cichlids</taxon>
        <taxon>Pseudocrenilabrinae</taxon>
        <taxon>Haplochromini</taxon>
        <taxon>Astatotilapia</taxon>
    </lineage>
</organism>
<dbReference type="PROSITE" id="PS50088">
    <property type="entry name" value="ANK_REPEAT"/>
    <property type="match status" value="1"/>
</dbReference>
<evidence type="ECO:0000256" key="4">
    <source>
        <dbReference type="ARBA" id="ARBA00022737"/>
    </source>
</evidence>
<evidence type="ECO:0000313" key="11">
    <source>
        <dbReference type="Ensembl" id="ENSACLP00000065481.1"/>
    </source>
</evidence>
<comment type="catalytic activity">
    <reaction evidence="7">
        <text>L-glutamine + H2O = L-glutamate + NH4(+)</text>
        <dbReference type="Rhea" id="RHEA:15889"/>
        <dbReference type="ChEBI" id="CHEBI:15377"/>
        <dbReference type="ChEBI" id="CHEBI:28938"/>
        <dbReference type="ChEBI" id="CHEBI:29985"/>
        <dbReference type="ChEBI" id="CHEBI:58359"/>
        <dbReference type="EC" id="3.5.1.2"/>
    </reaction>
</comment>
<dbReference type="GeneTree" id="ENSGT00390000010463"/>
<reference evidence="11" key="4">
    <citation type="submission" date="2025-09" db="UniProtKB">
        <authorList>
            <consortium name="Ensembl"/>
        </authorList>
    </citation>
    <scope>IDENTIFICATION</scope>
</reference>
<reference evidence="11" key="3">
    <citation type="submission" date="2025-08" db="UniProtKB">
        <authorList>
            <consortium name="Ensembl"/>
        </authorList>
    </citation>
    <scope>IDENTIFICATION</scope>
</reference>
<name>A0AAX7UKE6_ASTCA</name>
<dbReference type="PROSITE" id="PS50297">
    <property type="entry name" value="ANK_REP_REGION"/>
    <property type="match status" value="1"/>
</dbReference>
<evidence type="ECO:0000256" key="8">
    <source>
        <dbReference type="PROSITE-ProRule" id="PRU00023"/>
    </source>
</evidence>
<dbReference type="Ensembl" id="ENSACLT00000057333.1">
    <property type="protein sequence ID" value="ENSACLP00000065481.1"/>
    <property type="gene ID" value="ENSACLG00000020848.2"/>
</dbReference>
<dbReference type="AlphaFoldDB" id="A0AAX7UKE6"/>
<dbReference type="EC" id="3.5.1.2" evidence="3"/>
<feature type="region of interest" description="Disordered" evidence="9">
    <location>
        <begin position="492"/>
        <end position="511"/>
    </location>
</feature>
<dbReference type="GO" id="GO:0006537">
    <property type="term" value="P:glutamate biosynthetic process"/>
    <property type="evidence" value="ECO:0007669"/>
    <property type="project" value="TreeGrafter"/>
</dbReference>
<dbReference type="Gene3D" id="1.10.238.210">
    <property type="match status" value="1"/>
</dbReference>
<evidence type="ECO:0000256" key="3">
    <source>
        <dbReference type="ARBA" id="ARBA00012918"/>
    </source>
</evidence>
<feature type="repeat" description="ANK" evidence="8">
    <location>
        <begin position="427"/>
        <end position="449"/>
    </location>
</feature>
<dbReference type="InterPro" id="IPR036770">
    <property type="entry name" value="Ankyrin_rpt-contain_sf"/>
</dbReference>
<dbReference type="InterPro" id="IPR041541">
    <property type="entry name" value="Glutaminase_EF-hand"/>
</dbReference>
<dbReference type="SUPFAM" id="SSF56601">
    <property type="entry name" value="beta-lactamase/transpeptidase-like"/>
    <property type="match status" value="1"/>
</dbReference>
<evidence type="ECO:0000256" key="9">
    <source>
        <dbReference type="SAM" id="MobiDB-lite"/>
    </source>
</evidence>
<evidence type="ECO:0000256" key="1">
    <source>
        <dbReference type="ARBA" id="ARBA00011076"/>
    </source>
</evidence>
<dbReference type="InterPro" id="IPR012338">
    <property type="entry name" value="Beta-lactam/transpept-like"/>
</dbReference>
<evidence type="ECO:0000313" key="12">
    <source>
        <dbReference type="Proteomes" id="UP000265100"/>
    </source>
</evidence>
<dbReference type="InterPro" id="IPR015868">
    <property type="entry name" value="Glutaminase"/>
</dbReference>
<comment type="similarity">
    <text evidence="1">Belongs to the glutaminase family.</text>
</comment>